<feature type="compositionally biased region" description="Basic and acidic residues" evidence="1">
    <location>
        <begin position="1"/>
        <end position="19"/>
    </location>
</feature>
<feature type="compositionally biased region" description="Polar residues" evidence="1">
    <location>
        <begin position="197"/>
        <end position="207"/>
    </location>
</feature>
<feature type="compositionally biased region" description="Basic and acidic residues" evidence="1">
    <location>
        <begin position="488"/>
        <end position="500"/>
    </location>
</feature>
<feature type="compositionally biased region" description="Basic and acidic residues" evidence="1">
    <location>
        <begin position="628"/>
        <end position="649"/>
    </location>
</feature>
<feature type="region of interest" description="Disordered" evidence="1">
    <location>
        <begin position="1"/>
        <end position="96"/>
    </location>
</feature>
<evidence type="ECO:0000313" key="2">
    <source>
        <dbReference type="EMBL" id="KAF2237539.1"/>
    </source>
</evidence>
<feature type="compositionally biased region" description="Polar residues" evidence="1">
    <location>
        <begin position="29"/>
        <end position="49"/>
    </location>
</feature>
<keyword evidence="3" id="KW-1185">Reference proteome</keyword>
<dbReference type="Proteomes" id="UP000800092">
    <property type="component" value="Unassembled WGS sequence"/>
</dbReference>
<feature type="compositionally biased region" description="Low complexity" evidence="1">
    <location>
        <begin position="277"/>
        <end position="291"/>
    </location>
</feature>
<dbReference type="OrthoDB" id="10685045at2759"/>
<feature type="compositionally biased region" description="Basic residues" evidence="1">
    <location>
        <begin position="604"/>
        <end position="618"/>
    </location>
</feature>
<name>A0A6A6HI93_VIRVR</name>
<evidence type="ECO:0000313" key="3">
    <source>
        <dbReference type="Proteomes" id="UP000800092"/>
    </source>
</evidence>
<gene>
    <name evidence="2" type="ORF">EV356DRAFT_529867</name>
</gene>
<dbReference type="AlphaFoldDB" id="A0A6A6HI93"/>
<reference evidence="2" key="1">
    <citation type="journal article" date="2020" name="Stud. Mycol.">
        <title>101 Dothideomycetes genomes: a test case for predicting lifestyles and emergence of pathogens.</title>
        <authorList>
            <person name="Haridas S."/>
            <person name="Albert R."/>
            <person name="Binder M."/>
            <person name="Bloem J."/>
            <person name="Labutti K."/>
            <person name="Salamov A."/>
            <person name="Andreopoulos B."/>
            <person name="Baker S."/>
            <person name="Barry K."/>
            <person name="Bills G."/>
            <person name="Bluhm B."/>
            <person name="Cannon C."/>
            <person name="Castanera R."/>
            <person name="Culley D."/>
            <person name="Daum C."/>
            <person name="Ezra D."/>
            <person name="Gonzalez J."/>
            <person name="Henrissat B."/>
            <person name="Kuo A."/>
            <person name="Liang C."/>
            <person name="Lipzen A."/>
            <person name="Lutzoni F."/>
            <person name="Magnuson J."/>
            <person name="Mondo S."/>
            <person name="Nolan M."/>
            <person name="Ohm R."/>
            <person name="Pangilinan J."/>
            <person name="Park H.-J."/>
            <person name="Ramirez L."/>
            <person name="Alfaro M."/>
            <person name="Sun H."/>
            <person name="Tritt A."/>
            <person name="Yoshinaga Y."/>
            <person name="Zwiers L.-H."/>
            <person name="Turgeon B."/>
            <person name="Goodwin S."/>
            <person name="Spatafora J."/>
            <person name="Crous P."/>
            <person name="Grigoriev I."/>
        </authorList>
    </citation>
    <scope>NUCLEOTIDE SEQUENCE</scope>
    <source>
        <strain evidence="2">Tuck. ex Michener</strain>
    </source>
</reference>
<protein>
    <submittedName>
        <fullName evidence="2">Uncharacterized protein</fullName>
    </submittedName>
</protein>
<feature type="region of interest" description="Disordered" evidence="1">
    <location>
        <begin position="192"/>
        <end position="211"/>
    </location>
</feature>
<organism evidence="2 3">
    <name type="scientific">Viridothelium virens</name>
    <name type="common">Speckled blister lichen</name>
    <name type="synonym">Trypethelium virens</name>
    <dbReference type="NCBI Taxonomy" id="1048519"/>
    <lineage>
        <taxon>Eukaryota</taxon>
        <taxon>Fungi</taxon>
        <taxon>Dikarya</taxon>
        <taxon>Ascomycota</taxon>
        <taxon>Pezizomycotina</taxon>
        <taxon>Dothideomycetes</taxon>
        <taxon>Dothideomycetes incertae sedis</taxon>
        <taxon>Trypetheliales</taxon>
        <taxon>Trypetheliaceae</taxon>
        <taxon>Viridothelium</taxon>
    </lineage>
</organism>
<feature type="region of interest" description="Disordered" evidence="1">
    <location>
        <begin position="604"/>
        <end position="649"/>
    </location>
</feature>
<dbReference type="EMBL" id="ML991779">
    <property type="protein sequence ID" value="KAF2237539.1"/>
    <property type="molecule type" value="Genomic_DNA"/>
</dbReference>
<feature type="region of interest" description="Disordered" evidence="1">
    <location>
        <begin position="481"/>
        <end position="505"/>
    </location>
</feature>
<feature type="region of interest" description="Disordered" evidence="1">
    <location>
        <begin position="226"/>
        <end position="311"/>
    </location>
</feature>
<accession>A0A6A6HI93</accession>
<sequence length="649" mass="71973">MAGTHRTECRPQNASREDSAWSVARKRAQSTIVTSVNPSSKNTICSTAATDDGKSNKRYKSAKPVQEPMPVDASTQSQTNKAGGGDVDPPDSGRHSILGLRKALSRTRAFVKEVCQADISEARGVNAYLDKSRSRDGEGLNTPVDFLSVEEVEAARKEWLAFSCSNTPGNRTPVEEKGDPLAAAQIGQPTLGLAGGQTETITNQTPTSEKRQKIWWKIRKGKADCTQTSASATSSQGQPFSPRQPLPSFSAAQTPFLKAPGPNNWFDQHFPPDASGSPLSLPQPVSPLQSLTPKSRCALARPSDSSSLSSLARPLTYDPSLLSSLFAATRAHYRAHLLERYAACLPCRMGKRSSLHLLRTPSPSWDANWALVPRELEAESAALDRWEQDCAKWDSKSVFGRRGRKGSNVVGPRPKTSWLDGVEEGLRLANERGGFEGLRTKPVCAWIQAYVRVEKARREKHERQKDSKDACCEDDCHVDDHENEDDDGGLHEGEEDRASDNEDTMMGPTWIEDLVEDCAFDALARTLKDDLQLVQWVFNSDSPCTDHEKGEDRVLLREIDQVIKKTQGEWFTSVFVQPACPRDGQRAEIPARVFKIISKKAERRVKRRARGSSRRQRKNNGETSEMAAQRHMEDAAGEKEEQVKQQEER</sequence>
<proteinExistence type="predicted"/>
<feature type="compositionally biased region" description="Low complexity" evidence="1">
    <location>
        <begin position="226"/>
        <end position="236"/>
    </location>
</feature>
<evidence type="ECO:0000256" key="1">
    <source>
        <dbReference type="SAM" id="MobiDB-lite"/>
    </source>
</evidence>
<feature type="compositionally biased region" description="Low complexity" evidence="1">
    <location>
        <begin position="298"/>
        <end position="311"/>
    </location>
</feature>